<feature type="domain" description="HAMP" evidence="9">
    <location>
        <begin position="217"/>
        <end position="269"/>
    </location>
</feature>
<dbReference type="AlphaFoldDB" id="F3KVJ3"/>
<evidence type="ECO:0000259" key="9">
    <source>
        <dbReference type="PROSITE" id="PS50885"/>
    </source>
</evidence>
<gene>
    <name evidence="10" type="ORF">HGR_12402</name>
</gene>
<keyword evidence="7" id="KW-1133">Transmembrane helix</keyword>
<dbReference type="InterPro" id="IPR004089">
    <property type="entry name" value="MCPsignal_dom"/>
</dbReference>
<feature type="coiled-coil region" evidence="5">
    <location>
        <begin position="474"/>
        <end position="512"/>
    </location>
</feature>
<evidence type="ECO:0000313" key="11">
    <source>
        <dbReference type="Proteomes" id="UP000016368"/>
    </source>
</evidence>
<evidence type="ECO:0000256" key="2">
    <source>
        <dbReference type="ARBA" id="ARBA00022481"/>
    </source>
</evidence>
<dbReference type="GO" id="GO:0005886">
    <property type="term" value="C:plasma membrane"/>
    <property type="evidence" value="ECO:0007669"/>
    <property type="project" value="TreeGrafter"/>
</dbReference>
<dbReference type="FunFam" id="1.10.287.950:FF:000001">
    <property type="entry name" value="Methyl-accepting chemotaxis sensory transducer"/>
    <property type="match status" value="1"/>
</dbReference>
<keyword evidence="5" id="KW-0175">Coiled coil</keyword>
<accession>F3KVJ3</accession>
<dbReference type="STRING" id="887062.HGR_12402"/>
<evidence type="ECO:0000256" key="5">
    <source>
        <dbReference type="SAM" id="Coils"/>
    </source>
</evidence>
<keyword evidence="11" id="KW-1185">Reference proteome</keyword>
<protein>
    <submittedName>
        <fullName evidence="10">Methyl-accepting chemotaxis protein II 2</fullName>
    </submittedName>
</protein>
<evidence type="ECO:0000256" key="3">
    <source>
        <dbReference type="ARBA" id="ARBA00029447"/>
    </source>
</evidence>
<dbReference type="InterPro" id="IPR004090">
    <property type="entry name" value="Chemotax_Me-accpt_rcpt"/>
</dbReference>
<dbReference type="OrthoDB" id="9806477at2"/>
<keyword evidence="7" id="KW-0812">Transmembrane</keyword>
<feature type="compositionally biased region" description="Basic and acidic residues" evidence="6">
    <location>
        <begin position="610"/>
        <end position="620"/>
    </location>
</feature>
<sequence length="620" mass="65496">MFQKLSIKAALLFVLGFFFAALSFSIAFGWQGTNSGAQAAESLVRFSNTMLKIKDAQARMWENRVALAVAHRNVLRGDKPESIASQSKRGEAALVDAEKILTAVTNELPPELAEKRALAESILTNLRKFSAIAIRNGNELAKGNGDDYSDPKVVEERNGYVSAMDAQIAELYKETQKQSEDLQAAINAKQQEAPWVALVMVLISVVLVIGCWLFFSRSVLSPLDRTGSLLEQVAQGDLTVQAEIASENEIGRLMQAVSAMQRGLVRMVTQVRQGVEEINVGAREISVGNNDLSGRTEQQASSLERTASSMEELSSTVKQNADNARQANQLASKSMEVAQHGGNVVQQVVETMRTISDSSSRISEIVNVIDGIAFQTNILALNAAVEAARAGEQGRGFAVVAAEVRALAQRSASAAKEIKALITDSTGKVSAGSEQVARAGAAMKDIVESVQRVTSIMSEISSASTEQATGIDEVNRSVAEMDQATQQNAALVEEAAAAAASLEQQAGNLNQAVAQFKLPPGAMDQRAAAPAAAPKRAVPTQATPGKTASPKAVSPKTVPSKTTPSKTVPPTPRAPVVSAIAHKSPNATKPSAGAGARAVTVSKPLPKESASGKEGDWETF</sequence>
<name>F3KVJ3_9BURK</name>
<dbReference type="GO" id="GO:0007165">
    <property type="term" value="P:signal transduction"/>
    <property type="evidence" value="ECO:0007669"/>
    <property type="project" value="UniProtKB-KW"/>
</dbReference>
<evidence type="ECO:0000313" key="10">
    <source>
        <dbReference type="EMBL" id="EGI76176.1"/>
    </source>
</evidence>
<evidence type="ECO:0000256" key="1">
    <source>
        <dbReference type="ARBA" id="ARBA00004370"/>
    </source>
</evidence>
<dbReference type="PRINTS" id="PR00260">
    <property type="entry name" value="CHEMTRNSDUCR"/>
</dbReference>
<dbReference type="GO" id="GO:0006935">
    <property type="term" value="P:chemotaxis"/>
    <property type="evidence" value="ECO:0007669"/>
    <property type="project" value="InterPro"/>
</dbReference>
<dbReference type="PROSITE" id="PS50111">
    <property type="entry name" value="CHEMOTAXIS_TRANSDUC_2"/>
    <property type="match status" value="1"/>
</dbReference>
<dbReference type="PANTHER" id="PTHR43531">
    <property type="entry name" value="PROTEIN ICFG"/>
    <property type="match status" value="1"/>
</dbReference>
<dbReference type="SUPFAM" id="SSF58104">
    <property type="entry name" value="Methyl-accepting chemotaxis protein (MCP) signaling domain"/>
    <property type="match status" value="1"/>
</dbReference>
<feature type="domain" description="Methyl-accepting transducer" evidence="8">
    <location>
        <begin position="274"/>
        <end position="503"/>
    </location>
</feature>
<reference evidence="10 11" key="1">
    <citation type="journal article" date="2011" name="EMBO J.">
        <title>Structural diversity of bacterial flagellar motors.</title>
        <authorList>
            <person name="Chen S."/>
            <person name="Beeby M."/>
            <person name="Murphy G.E."/>
            <person name="Leadbetter J.R."/>
            <person name="Hendrixson D.R."/>
            <person name="Briegel A."/>
            <person name="Li Z."/>
            <person name="Shi J."/>
            <person name="Tocheva E.I."/>
            <person name="Muller A."/>
            <person name="Dobro M.J."/>
            <person name="Jensen G.J."/>
        </authorList>
    </citation>
    <scope>NUCLEOTIDE SEQUENCE [LARGE SCALE GENOMIC DNA]</scope>
    <source>
        <strain evidence="10 11">ATCC 19624</strain>
    </source>
</reference>
<dbReference type="Gene3D" id="1.10.287.950">
    <property type="entry name" value="Methyl-accepting chemotaxis protein"/>
    <property type="match status" value="1"/>
</dbReference>
<dbReference type="EMBL" id="AEGR01000078">
    <property type="protein sequence ID" value="EGI76176.1"/>
    <property type="molecule type" value="Genomic_DNA"/>
</dbReference>
<evidence type="ECO:0000259" key="8">
    <source>
        <dbReference type="PROSITE" id="PS50111"/>
    </source>
</evidence>
<dbReference type="GO" id="GO:0004888">
    <property type="term" value="F:transmembrane signaling receptor activity"/>
    <property type="evidence" value="ECO:0007669"/>
    <property type="project" value="InterPro"/>
</dbReference>
<feature type="compositionally biased region" description="Low complexity" evidence="6">
    <location>
        <begin position="553"/>
        <end position="566"/>
    </location>
</feature>
<dbReference type="InterPro" id="IPR003660">
    <property type="entry name" value="HAMP_dom"/>
</dbReference>
<dbReference type="CDD" id="cd06225">
    <property type="entry name" value="HAMP"/>
    <property type="match status" value="1"/>
</dbReference>
<feature type="transmembrane region" description="Helical" evidence="7">
    <location>
        <begin position="195"/>
        <end position="215"/>
    </location>
</feature>
<dbReference type="CDD" id="cd11386">
    <property type="entry name" value="MCP_signal"/>
    <property type="match status" value="1"/>
</dbReference>
<proteinExistence type="inferred from homology"/>
<comment type="caution">
    <text evidence="10">The sequence shown here is derived from an EMBL/GenBank/DDBJ whole genome shotgun (WGS) entry which is preliminary data.</text>
</comment>
<organism evidence="10 11">
    <name type="scientific">Hylemonella gracilis ATCC 19624</name>
    <dbReference type="NCBI Taxonomy" id="887062"/>
    <lineage>
        <taxon>Bacteria</taxon>
        <taxon>Pseudomonadati</taxon>
        <taxon>Pseudomonadota</taxon>
        <taxon>Betaproteobacteria</taxon>
        <taxon>Burkholderiales</taxon>
        <taxon>Comamonadaceae</taxon>
        <taxon>Hylemonella</taxon>
    </lineage>
</organism>
<evidence type="ECO:0000256" key="6">
    <source>
        <dbReference type="SAM" id="MobiDB-lite"/>
    </source>
</evidence>
<feature type="region of interest" description="Disordered" evidence="6">
    <location>
        <begin position="524"/>
        <end position="620"/>
    </location>
</feature>
<dbReference type="PROSITE" id="PS50885">
    <property type="entry name" value="HAMP"/>
    <property type="match status" value="1"/>
</dbReference>
<comment type="similarity">
    <text evidence="3">Belongs to the methyl-accepting chemotaxis (MCP) protein family.</text>
</comment>
<dbReference type="InterPro" id="IPR051310">
    <property type="entry name" value="MCP_chemotaxis"/>
</dbReference>
<dbReference type="Pfam" id="PF00015">
    <property type="entry name" value="MCPsignal"/>
    <property type="match status" value="1"/>
</dbReference>
<evidence type="ECO:0000256" key="4">
    <source>
        <dbReference type="PROSITE-ProRule" id="PRU00284"/>
    </source>
</evidence>
<dbReference type="SMART" id="SM00283">
    <property type="entry name" value="MA"/>
    <property type="match status" value="1"/>
</dbReference>
<dbReference type="PANTHER" id="PTHR43531:SF14">
    <property type="entry name" value="METHYL-ACCEPTING CHEMOTAXIS PROTEIN I-RELATED"/>
    <property type="match status" value="1"/>
</dbReference>
<comment type="subcellular location">
    <subcellularLocation>
        <location evidence="1">Membrane</location>
    </subcellularLocation>
</comment>
<dbReference type="SMART" id="SM00304">
    <property type="entry name" value="HAMP"/>
    <property type="match status" value="1"/>
</dbReference>
<dbReference type="Proteomes" id="UP000016368">
    <property type="component" value="Unassembled WGS sequence"/>
</dbReference>
<dbReference type="Pfam" id="PF00672">
    <property type="entry name" value="HAMP"/>
    <property type="match status" value="1"/>
</dbReference>
<keyword evidence="4" id="KW-0807">Transducer</keyword>
<keyword evidence="2" id="KW-0488">Methylation</keyword>
<dbReference type="RefSeq" id="WP_006298567.1">
    <property type="nucleotide sequence ID" value="NZ_AEGR01000078.1"/>
</dbReference>
<evidence type="ECO:0000256" key="7">
    <source>
        <dbReference type="SAM" id="Phobius"/>
    </source>
</evidence>
<dbReference type="eggNOG" id="COG0840">
    <property type="taxonomic scope" value="Bacteria"/>
</dbReference>
<keyword evidence="7" id="KW-0472">Membrane</keyword>
<feature type="compositionally biased region" description="Low complexity" evidence="6">
    <location>
        <begin position="526"/>
        <end position="537"/>
    </location>
</feature>